<accession>A0AAV5I785</accession>
<dbReference type="AlphaFoldDB" id="A0AAV5I785"/>
<dbReference type="EMBL" id="BPVZ01000008">
    <property type="protein sequence ID" value="GKU94812.1"/>
    <property type="molecule type" value="Genomic_DNA"/>
</dbReference>
<comment type="caution">
    <text evidence="3">The sequence shown here is derived from an EMBL/GenBank/DDBJ whole genome shotgun (WGS) entry which is preliminary data.</text>
</comment>
<proteinExistence type="predicted"/>
<name>A0AAV5I785_9ROSI</name>
<feature type="chain" id="PRO_5043641179" description="Transmembrane protein" evidence="2">
    <location>
        <begin position="21"/>
        <end position="82"/>
    </location>
</feature>
<reference evidence="3 4" key="1">
    <citation type="journal article" date="2021" name="Commun. Biol.">
        <title>The genome of Shorea leprosula (Dipterocarpaceae) highlights the ecological relevance of drought in aseasonal tropical rainforests.</title>
        <authorList>
            <person name="Ng K.K.S."/>
            <person name="Kobayashi M.J."/>
            <person name="Fawcett J.A."/>
            <person name="Hatakeyama M."/>
            <person name="Paape T."/>
            <person name="Ng C.H."/>
            <person name="Ang C.C."/>
            <person name="Tnah L.H."/>
            <person name="Lee C.T."/>
            <person name="Nishiyama T."/>
            <person name="Sese J."/>
            <person name="O'Brien M.J."/>
            <person name="Copetti D."/>
            <person name="Mohd Noor M.I."/>
            <person name="Ong R.C."/>
            <person name="Putra M."/>
            <person name="Sireger I.Z."/>
            <person name="Indrioko S."/>
            <person name="Kosugi Y."/>
            <person name="Izuno A."/>
            <person name="Isagi Y."/>
            <person name="Lee S.L."/>
            <person name="Shimizu K.K."/>
        </authorList>
    </citation>
    <scope>NUCLEOTIDE SEQUENCE [LARGE SCALE GENOMIC DNA]</scope>
    <source>
        <strain evidence="3">214</strain>
    </source>
</reference>
<feature type="region of interest" description="Disordered" evidence="1">
    <location>
        <begin position="62"/>
        <end position="82"/>
    </location>
</feature>
<evidence type="ECO:0000256" key="2">
    <source>
        <dbReference type="SAM" id="SignalP"/>
    </source>
</evidence>
<evidence type="ECO:0000313" key="3">
    <source>
        <dbReference type="EMBL" id="GKU94812.1"/>
    </source>
</evidence>
<keyword evidence="2" id="KW-0732">Signal</keyword>
<dbReference type="Proteomes" id="UP001054252">
    <property type="component" value="Unassembled WGS sequence"/>
</dbReference>
<protein>
    <recommendedName>
        <fullName evidence="5">Transmembrane protein</fullName>
    </recommendedName>
</protein>
<evidence type="ECO:0000313" key="4">
    <source>
        <dbReference type="Proteomes" id="UP001054252"/>
    </source>
</evidence>
<organism evidence="3 4">
    <name type="scientific">Rubroshorea leprosula</name>
    <dbReference type="NCBI Taxonomy" id="152421"/>
    <lineage>
        <taxon>Eukaryota</taxon>
        <taxon>Viridiplantae</taxon>
        <taxon>Streptophyta</taxon>
        <taxon>Embryophyta</taxon>
        <taxon>Tracheophyta</taxon>
        <taxon>Spermatophyta</taxon>
        <taxon>Magnoliopsida</taxon>
        <taxon>eudicotyledons</taxon>
        <taxon>Gunneridae</taxon>
        <taxon>Pentapetalae</taxon>
        <taxon>rosids</taxon>
        <taxon>malvids</taxon>
        <taxon>Malvales</taxon>
        <taxon>Dipterocarpaceae</taxon>
        <taxon>Rubroshorea</taxon>
    </lineage>
</organism>
<feature type="signal peptide" evidence="2">
    <location>
        <begin position="1"/>
        <end position="20"/>
    </location>
</feature>
<gene>
    <name evidence="3" type="ORF">SLEP1_g8249</name>
</gene>
<sequence>MRPFCLVLLVFTMMFFITHTTLVHCRPLQAVKNEETSHEAVGRVEFIGKSSSEVDNTGRVLSATGDGAFTSTAGPSPKGPGH</sequence>
<keyword evidence="4" id="KW-1185">Reference proteome</keyword>
<evidence type="ECO:0008006" key="5">
    <source>
        <dbReference type="Google" id="ProtNLM"/>
    </source>
</evidence>
<evidence type="ECO:0000256" key="1">
    <source>
        <dbReference type="SAM" id="MobiDB-lite"/>
    </source>
</evidence>